<evidence type="ECO:0000313" key="2">
    <source>
        <dbReference type="Proteomes" id="UP000249056"/>
    </source>
</evidence>
<dbReference type="PANTHER" id="PTHR34883:SF20">
    <property type="entry name" value="PHYTOCYANIN DOMAIN-CONTAINING PROTEIN"/>
    <property type="match status" value="1"/>
</dbReference>
<dbReference type="Gene3D" id="2.60.40.420">
    <property type="entry name" value="Cupredoxins - blue copper proteins"/>
    <property type="match status" value="1"/>
</dbReference>
<dbReference type="AlphaFoldDB" id="A0A395IS52"/>
<dbReference type="EMBL" id="QKRW01000023">
    <property type="protein sequence ID" value="RAL62684.1"/>
    <property type="molecule type" value="Genomic_DNA"/>
</dbReference>
<proteinExistence type="predicted"/>
<dbReference type="InterPro" id="IPR008972">
    <property type="entry name" value="Cupredoxin"/>
</dbReference>
<accession>A0A395IS52</accession>
<keyword evidence="2" id="KW-1185">Reference proteome</keyword>
<dbReference type="Proteomes" id="UP000249056">
    <property type="component" value="Unassembled WGS sequence"/>
</dbReference>
<dbReference type="SUPFAM" id="SSF49503">
    <property type="entry name" value="Cupredoxins"/>
    <property type="match status" value="1"/>
</dbReference>
<evidence type="ECO:0008006" key="3">
    <source>
        <dbReference type="Google" id="ProtNLM"/>
    </source>
</evidence>
<reference evidence="1 2" key="1">
    <citation type="submission" date="2018-06" db="EMBL/GenBank/DDBJ databases">
        <title>Genome Sequence of the Brown Rot Fungal Pathogen Monilinia fructigena.</title>
        <authorList>
            <person name="Landi L."/>
            <person name="De Miccolis Angelini R.M."/>
            <person name="Pollastro S."/>
            <person name="Abate D."/>
            <person name="Faretra F."/>
            <person name="Romanazzi G."/>
        </authorList>
    </citation>
    <scope>NUCLEOTIDE SEQUENCE [LARGE SCALE GENOMIC DNA]</scope>
    <source>
        <strain evidence="1 2">Mfrg269</strain>
    </source>
</reference>
<organism evidence="1 2">
    <name type="scientific">Monilinia fructigena</name>
    <dbReference type="NCBI Taxonomy" id="38457"/>
    <lineage>
        <taxon>Eukaryota</taxon>
        <taxon>Fungi</taxon>
        <taxon>Dikarya</taxon>
        <taxon>Ascomycota</taxon>
        <taxon>Pezizomycotina</taxon>
        <taxon>Leotiomycetes</taxon>
        <taxon>Helotiales</taxon>
        <taxon>Sclerotiniaceae</taxon>
        <taxon>Monilinia</taxon>
    </lineage>
</organism>
<dbReference type="InterPro" id="IPR052953">
    <property type="entry name" value="Ser-rich/MCO-related"/>
</dbReference>
<dbReference type="PANTHER" id="PTHR34883">
    <property type="entry name" value="SERINE-RICH PROTEIN, PUTATIVE-RELATED-RELATED"/>
    <property type="match status" value="1"/>
</dbReference>
<comment type="caution">
    <text evidence="1">The sequence shown here is derived from an EMBL/GenBank/DDBJ whole genome shotgun (WGS) entry which is preliminary data.</text>
</comment>
<protein>
    <recommendedName>
        <fullName evidence="3">Phytocyanin domain-containing protein</fullName>
    </recommendedName>
</protein>
<gene>
    <name evidence="1" type="ORF">DID88_004527</name>
</gene>
<name>A0A395IS52_9HELO</name>
<sequence>MPHWTMPLLTNETLWLYCSVEDHCQKGMSMSIVVGNNPDADQTLEKYQAAAANVAVASAPTTTIVEPSFSHLLLVLPPALLMELALPLVIPQQFTSKGSTVTATRSGSASGSASATSSGTAVTASGAAGQIKVPVALGFAGIAGGLAAFMI</sequence>
<evidence type="ECO:0000313" key="1">
    <source>
        <dbReference type="EMBL" id="RAL62684.1"/>
    </source>
</evidence>